<evidence type="ECO:0000313" key="3">
    <source>
        <dbReference type="EMBL" id="KAK3931600.1"/>
    </source>
</evidence>
<proteinExistence type="predicted"/>
<feature type="transmembrane region" description="Helical" evidence="2">
    <location>
        <begin position="78"/>
        <end position="100"/>
    </location>
</feature>
<comment type="caution">
    <text evidence="3">The sequence shown here is derived from an EMBL/GenBank/DDBJ whole genome shotgun (WGS) entry which is preliminary data.</text>
</comment>
<name>A0AAE1I286_9NEOP</name>
<reference evidence="3" key="1">
    <citation type="submission" date="2021-07" db="EMBL/GenBank/DDBJ databases">
        <authorList>
            <person name="Catto M.A."/>
            <person name="Jacobson A."/>
            <person name="Kennedy G."/>
            <person name="Labadie P."/>
            <person name="Hunt B.G."/>
            <person name="Srinivasan R."/>
        </authorList>
    </citation>
    <scope>NUCLEOTIDE SEQUENCE</scope>
    <source>
        <strain evidence="3">PL_HMW_Pooled</strain>
        <tissue evidence="3">Head</tissue>
    </source>
</reference>
<keyword evidence="2" id="KW-0812">Transmembrane</keyword>
<sequence length="139" mass="15133">MGLGGVGDEMQDATPRPRAVPATPTVSSELKMWDDILSGVGLRHCLLVLLFNTFVWLWPAFLLCSGARTLLAASVPDALRSVCGTFALYSSGAAAVLFTFRSKRLLGVLRRTRHLVGRHQQLPVVDKDGDETHSGFPRD</sequence>
<keyword evidence="4" id="KW-1185">Reference proteome</keyword>
<protein>
    <submittedName>
        <fullName evidence="3">cGMP-inhibited 3',5'-cyclic phosphodiesterase B</fullName>
    </submittedName>
</protein>
<gene>
    <name evidence="3" type="ORF">KUF71_006618</name>
</gene>
<organism evidence="3 4">
    <name type="scientific">Frankliniella fusca</name>
    <dbReference type="NCBI Taxonomy" id="407009"/>
    <lineage>
        <taxon>Eukaryota</taxon>
        <taxon>Metazoa</taxon>
        <taxon>Ecdysozoa</taxon>
        <taxon>Arthropoda</taxon>
        <taxon>Hexapoda</taxon>
        <taxon>Insecta</taxon>
        <taxon>Pterygota</taxon>
        <taxon>Neoptera</taxon>
        <taxon>Paraneoptera</taxon>
        <taxon>Thysanoptera</taxon>
        <taxon>Terebrantia</taxon>
        <taxon>Thripoidea</taxon>
        <taxon>Thripidae</taxon>
        <taxon>Frankliniella</taxon>
    </lineage>
</organism>
<keyword evidence="2" id="KW-1133">Transmembrane helix</keyword>
<keyword evidence="2" id="KW-0472">Membrane</keyword>
<reference evidence="3" key="2">
    <citation type="journal article" date="2023" name="BMC Genomics">
        <title>Pest status, molecular evolution, and epigenetic factors derived from the genome assembly of Frankliniella fusca, a thysanopteran phytovirus vector.</title>
        <authorList>
            <person name="Catto M.A."/>
            <person name="Labadie P.E."/>
            <person name="Jacobson A.L."/>
            <person name="Kennedy G.G."/>
            <person name="Srinivasan R."/>
            <person name="Hunt B.G."/>
        </authorList>
    </citation>
    <scope>NUCLEOTIDE SEQUENCE</scope>
    <source>
        <strain evidence="3">PL_HMW_Pooled</strain>
    </source>
</reference>
<dbReference type="Proteomes" id="UP001219518">
    <property type="component" value="Unassembled WGS sequence"/>
</dbReference>
<dbReference type="AlphaFoldDB" id="A0AAE1I286"/>
<accession>A0AAE1I286</accession>
<feature type="compositionally biased region" description="Low complexity" evidence="1">
    <location>
        <begin position="13"/>
        <end position="23"/>
    </location>
</feature>
<feature type="region of interest" description="Disordered" evidence="1">
    <location>
        <begin position="1"/>
        <end position="23"/>
    </location>
</feature>
<dbReference type="EMBL" id="JAHWGI010001426">
    <property type="protein sequence ID" value="KAK3931600.1"/>
    <property type="molecule type" value="Genomic_DNA"/>
</dbReference>
<evidence type="ECO:0000256" key="2">
    <source>
        <dbReference type="SAM" id="Phobius"/>
    </source>
</evidence>
<evidence type="ECO:0000313" key="4">
    <source>
        <dbReference type="Proteomes" id="UP001219518"/>
    </source>
</evidence>
<feature type="transmembrane region" description="Helical" evidence="2">
    <location>
        <begin position="40"/>
        <end position="58"/>
    </location>
</feature>
<evidence type="ECO:0000256" key="1">
    <source>
        <dbReference type="SAM" id="MobiDB-lite"/>
    </source>
</evidence>